<dbReference type="InterPro" id="IPR012337">
    <property type="entry name" value="RNaseH-like_sf"/>
</dbReference>
<dbReference type="Gene3D" id="3.30.420.10">
    <property type="entry name" value="Ribonuclease H-like superfamily/Ribonuclease H"/>
    <property type="match status" value="1"/>
</dbReference>
<dbReference type="CDD" id="cd06127">
    <property type="entry name" value="DEDDh"/>
    <property type="match status" value="1"/>
</dbReference>
<keyword evidence="6" id="KW-0460">Magnesium</keyword>
<dbReference type="GO" id="GO:0003676">
    <property type="term" value="F:nucleic acid binding"/>
    <property type="evidence" value="ECO:0007669"/>
    <property type="project" value="InterPro"/>
</dbReference>
<sequence length="293" mass="32889">MSLAGLWSENFFHLRNTIGGGYCLNLLRYHGGESSRSLFGTNKWMSRHISTKAEESKKSQGNKPCAMDLNLPGRSVGSTTSLGSQRQLDVLVFDIETTGFRKEKDRIIEIAIRNLRGGKNSTFQSLVNPGIPIENTYVHKISTVMVNNPDVPRFRDLVPILLEYVGNRPILWVAHNCRLFDVPFLVKEFSRCSLEVPENWLFLDTLPLARQLVTSDGNKLPSARLENLGIHYRIQIPGQTHRAMSDVALLSNVFQRMTFDLKLSVDAMLKLSFKASDLKPSGRSRNGGGGRSR</sequence>
<evidence type="ECO:0000259" key="8">
    <source>
        <dbReference type="SMART" id="SM00479"/>
    </source>
</evidence>
<reference evidence="9" key="1">
    <citation type="journal article" date="2023" name="Nat. Commun.">
        <title>Diploid and tetraploid genomes of Acorus and the evolution of monocots.</title>
        <authorList>
            <person name="Ma L."/>
            <person name="Liu K.W."/>
            <person name="Li Z."/>
            <person name="Hsiao Y.Y."/>
            <person name="Qi Y."/>
            <person name="Fu T."/>
            <person name="Tang G.D."/>
            <person name="Zhang D."/>
            <person name="Sun W.H."/>
            <person name="Liu D.K."/>
            <person name="Li Y."/>
            <person name="Chen G.Z."/>
            <person name="Liu X.D."/>
            <person name="Liao X.Y."/>
            <person name="Jiang Y.T."/>
            <person name="Yu X."/>
            <person name="Hao Y."/>
            <person name="Huang J."/>
            <person name="Zhao X.W."/>
            <person name="Ke S."/>
            <person name="Chen Y.Y."/>
            <person name="Wu W.L."/>
            <person name="Hsu J.L."/>
            <person name="Lin Y.F."/>
            <person name="Huang M.D."/>
            <person name="Li C.Y."/>
            <person name="Huang L."/>
            <person name="Wang Z.W."/>
            <person name="Zhao X."/>
            <person name="Zhong W.Y."/>
            <person name="Peng D.H."/>
            <person name="Ahmad S."/>
            <person name="Lan S."/>
            <person name="Zhang J.S."/>
            <person name="Tsai W.C."/>
            <person name="Van de Peer Y."/>
            <person name="Liu Z.J."/>
        </authorList>
    </citation>
    <scope>NUCLEOTIDE SEQUENCE</scope>
    <source>
        <strain evidence="9">SCP</strain>
    </source>
</reference>
<keyword evidence="10" id="KW-1185">Reference proteome</keyword>
<keyword evidence="3" id="KW-0479">Metal-binding</keyword>
<keyword evidence="2" id="KW-0540">Nuclease</keyword>
<reference evidence="9" key="2">
    <citation type="submission" date="2023-06" db="EMBL/GenBank/DDBJ databases">
        <authorList>
            <person name="Ma L."/>
            <person name="Liu K.-W."/>
            <person name="Li Z."/>
            <person name="Hsiao Y.-Y."/>
            <person name="Qi Y."/>
            <person name="Fu T."/>
            <person name="Tang G."/>
            <person name="Zhang D."/>
            <person name="Sun W.-H."/>
            <person name="Liu D.-K."/>
            <person name="Li Y."/>
            <person name="Chen G.-Z."/>
            <person name="Liu X.-D."/>
            <person name="Liao X.-Y."/>
            <person name="Jiang Y.-T."/>
            <person name="Yu X."/>
            <person name="Hao Y."/>
            <person name="Huang J."/>
            <person name="Zhao X.-W."/>
            <person name="Ke S."/>
            <person name="Chen Y.-Y."/>
            <person name="Wu W.-L."/>
            <person name="Hsu J.-L."/>
            <person name="Lin Y.-F."/>
            <person name="Huang M.-D."/>
            <person name="Li C.-Y."/>
            <person name="Huang L."/>
            <person name="Wang Z.-W."/>
            <person name="Zhao X."/>
            <person name="Zhong W.-Y."/>
            <person name="Peng D.-H."/>
            <person name="Ahmad S."/>
            <person name="Lan S."/>
            <person name="Zhang J.-S."/>
            <person name="Tsai W.-C."/>
            <person name="Van De Peer Y."/>
            <person name="Liu Z.-J."/>
        </authorList>
    </citation>
    <scope>NUCLEOTIDE SEQUENCE</scope>
    <source>
        <strain evidence="9">SCP</strain>
        <tissue evidence="9">Leaves</tissue>
    </source>
</reference>
<comment type="cofactor">
    <cofactor evidence="1">
        <name>Mg(2+)</name>
        <dbReference type="ChEBI" id="CHEBI:18420"/>
    </cofactor>
</comment>
<evidence type="ECO:0000256" key="4">
    <source>
        <dbReference type="ARBA" id="ARBA00022801"/>
    </source>
</evidence>
<evidence type="ECO:0000313" key="10">
    <source>
        <dbReference type="Proteomes" id="UP001179952"/>
    </source>
</evidence>
<evidence type="ECO:0000256" key="1">
    <source>
        <dbReference type="ARBA" id="ARBA00001946"/>
    </source>
</evidence>
<keyword evidence="5" id="KW-0269">Exonuclease</keyword>
<protein>
    <recommendedName>
        <fullName evidence="8">Exonuclease domain-containing protein</fullName>
    </recommendedName>
</protein>
<comment type="similarity">
    <text evidence="7">Belongs to the exonuclease superfamily. TREX family.</text>
</comment>
<dbReference type="InterPro" id="IPR036397">
    <property type="entry name" value="RNaseH_sf"/>
</dbReference>
<dbReference type="SMART" id="SM00479">
    <property type="entry name" value="EXOIII"/>
    <property type="match status" value="1"/>
</dbReference>
<dbReference type="Pfam" id="PF00929">
    <property type="entry name" value="RNase_T"/>
    <property type="match status" value="1"/>
</dbReference>
<name>A0AAV9BUX1_ACOGR</name>
<dbReference type="EMBL" id="JAUJYN010000001">
    <property type="protein sequence ID" value="KAK1280068.1"/>
    <property type="molecule type" value="Genomic_DNA"/>
</dbReference>
<dbReference type="PANTHER" id="PTHR13058:SF19">
    <property type="entry name" value="LD40940P"/>
    <property type="match status" value="1"/>
</dbReference>
<evidence type="ECO:0000256" key="2">
    <source>
        <dbReference type="ARBA" id="ARBA00022722"/>
    </source>
</evidence>
<comment type="caution">
    <text evidence="9">The sequence shown here is derived from an EMBL/GenBank/DDBJ whole genome shotgun (WGS) entry which is preliminary data.</text>
</comment>
<dbReference type="AlphaFoldDB" id="A0AAV9BUX1"/>
<feature type="domain" description="Exonuclease" evidence="8">
    <location>
        <begin position="89"/>
        <end position="263"/>
    </location>
</feature>
<dbReference type="GO" id="GO:0008296">
    <property type="term" value="F:3'-5'-DNA exonuclease activity"/>
    <property type="evidence" value="ECO:0007669"/>
    <property type="project" value="TreeGrafter"/>
</dbReference>
<evidence type="ECO:0000256" key="7">
    <source>
        <dbReference type="ARBA" id="ARBA00025769"/>
    </source>
</evidence>
<dbReference type="GO" id="GO:0006308">
    <property type="term" value="P:DNA catabolic process"/>
    <property type="evidence" value="ECO:0007669"/>
    <property type="project" value="TreeGrafter"/>
</dbReference>
<dbReference type="SUPFAM" id="SSF53098">
    <property type="entry name" value="Ribonuclease H-like"/>
    <property type="match status" value="1"/>
</dbReference>
<proteinExistence type="inferred from homology"/>
<dbReference type="Proteomes" id="UP001179952">
    <property type="component" value="Unassembled WGS sequence"/>
</dbReference>
<dbReference type="GO" id="GO:0046872">
    <property type="term" value="F:metal ion binding"/>
    <property type="evidence" value="ECO:0007669"/>
    <property type="project" value="UniProtKB-KW"/>
</dbReference>
<evidence type="ECO:0000256" key="5">
    <source>
        <dbReference type="ARBA" id="ARBA00022839"/>
    </source>
</evidence>
<keyword evidence="4" id="KW-0378">Hydrolase</keyword>
<dbReference type="PANTHER" id="PTHR13058">
    <property type="entry name" value="THREE PRIME REPAIR EXONUCLEASE 1, 2"/>
    <property type="match status" value="1"/>
</dbReference>
<evidence type="ECO:0000313" key="9">
    <source>
        <dbReference type="EMBL" id="KAK1280068.1"/>
    </source>
</evidence>
<organism evidence="9 10">
    <name type="scientific">Acorus gramineus</name>
    <name type="common">Dwarf sweet flag</name>
    <dbReference type="NCBI Taxonomy" id="55184"/>
    <lineage>
        <taxon>Eukaryota</taxon>
        <taxon>Viridiplantae</taxon>
        <taxon>Streptophyta</taxon>
        <taxon>Embryophyta</taxon>
        <taxon>Tracheophyta</taxon>
        <taxon>Spermatophyta</taxon>
        <taxon>Magnoliopsida</taxon>
        <taxon>Liliopsida</taxon>
        <taxon>Acoraceae</taxon>
        <taxon>Acorus</taxon>
    </lineage>
</organism>
<evidence type="ECO:0000256" key="6">
    <source>
        <dbReference type="ARBA" id="ARBA00022842"/>
    </source>
</evidence>
<dbReference type="InterPro" id="IPR013520">
    <property type="entry name" value="Ribonucl_H"/>
</dbReference>
<accession>A0AAV9BUX1</accession>
<dbReference type="GO" id="GO:0005737">
    <property type="term" value="C:cytoplasm"/>
    <property type="evidence" value="ECO:0007669"/>
    <property type="project" value="TreeGrafter"/>
</dbReference>
<dbReference type="InterPro" id="IPR040393">
    <property type="entry name" value="TREX1/2"/>
</dbReference>
<evidence type="ECO:0000256" key="3">
    <source>
        <dbReference type="ARBA" id="ARBA00022723"/>
    </source>
</evidence>
<gene>
    <name evidence="9" type="ORF">QJS04_geneDACA004518</name>
</gene>